<dbReference type="AlphaFoldDB" id="A0A1I2IM49"/>
<dbReference type="PANTHER" id="PTHR34975">
    <property type="entry name" value="SPORE GERMINATION PROTEIN A2"/>
    <property type="match status" value="1"/>
</dbReference>
<reference evidence="10" key="1">
    <citation type="submission" date="2016-10" db="EMBL/GenBank/DDBJ databases">
        <authorList>
            <person name="Varghese N."/>
            <person name="Submissions S."/>
        </authorList>
    </citation>
    <scope>NUCLEOTIDE SEQUENCE [LARGE SCALE GENOMIC DNA]</scope>
    <source>
        <strain evidence="10">CGMCC 1.10223</strain>
    </source>
</reference>
<evidence type="ECO:0000256" key="1">
    <source>
        <dbReference type="ARBA" id="ARBA00004141"/>
    </source>
</evidence>
<feature type="transmembrane region" description="Helical" evidence="8">
    <location>
        <begin position="336"/>
        <end position="359"/>
    </location>
</feature>
<keyword evidence="5 8" id="KW-0812">Transmembrane</keyword>
<evidence type="ECO:0000256" key="2">
    <source>
        <dbReference type="ARBA" id="ARBA00007998"/>
    </source>
</evidence>
<proteinExistence type="inferred from homology"/>
<evidence type="ECO:0000313" key="9">
    <source>
        <dbReference type="EMBL" id="SFF42713.1"/>
    </source>
</evidence>
<evidence type="ECO:0000313" key="10">
    <source>
        <dbReference type="Proteomes" id="UP000183410"/>
    </source>
</evidence>
<keyword evidence="6 8" id="KW-1133">Transmembrane helix</keyword>
<sequence length="364" mass="40609">MRQKENVSPKQMGVLFFTYMTGSSIINIPSPLIGKAGSDAWLSLLISGGLGMGLLVCMLFLYRRYPSLTYVEYSRRLIGVWPTAILSLLPLSFILQMVTGIVLDIGLFMQSSMMRGTPVYAFSLPILMVAALTVRAGIEVMARMFAIIIVLVICSVTVVLLLSLENYNWGFLIPVMPHGIKPLLHGAFFSFGFPYAEIFLFAMLLPFVRERSSGELNRTMFIGLIWNIITLCISIICTIMMFGPLAGVKKYSLFEVARTVEVQEIISRIESVMGMSLIAGSYMKATITLYVLSLYVSQLFKLKNYKVIAMPLALVAFLNILVGFKSDMDWTELVSVVHPLWVSVSFVFPLLLITLVALFRKPPS</sequence>
<feature type="transmembrane region" description="Helical" evidence="8">
    <location>
        <begin position="40"/>
        <end position="62"/>
    </location>
</feature>
<feature type="transmembrane region" description="Helical" evidence="8">
    <location>
        <begin position="145"/>
        <end position="164"/>
    </location>
</feature>
<evidence type="ECO:0000256" key="4">
    <source>
        <dbReference type="ARBA" id="ARBA00022544"/>
    </source>
</evidence>
<feature type="transmembrane region" description="Helical" evidence="8">
    <location>
        <begin position="119"/>
        <end position="138"/>
    </location>
</feature>
<protein>
    <submittedName>
        <fullName evidence="9">Spore germination protein KB</fullName>
    </submittedName>
</protein>
<keyword evidence="7 8" id="KW-0472">Membrane</keyword>
<comment type="similarity">
    <text evidence="2">Belongs to the amino acid-polyamine-organocation (APC) superfamily. Spore germination protein (SGP) (TC 2.A.3.9) family.</text>
</comment>
<organism evidence="9 10">
    <name type="scientific">Paenibacillus algorifonticola</name>
    <dbReference type="NCBI Taxonomy" id="684063"/>
    <lineage>
        <taxon>Bacteria</taxon>
        <taxon>Bacillati</taxon>
        <taxon>Bacillota</taxon>
        <taxon>Bacilli</taxon>
        <taxon>Bacillales</taxon>
        <taxon>Paenibacillaceae</taxon>
        <taxon>Paenibacillus</taxon>
    </lineage>
</organism>
<evidence type="ECO:0000256" key="7">
    <source>
        <dbReference type="ARBA" id="ARBA00023136"/>
    </source>
</evidence>
<dbReference type="Proteomes" id="UP000183410">
    <property type="component" value="Unassembled WGS sequence"/>
</dbReference>
<dbReference type="OrthoDB" id="2663541at2"/>
<feature type="transmembrane region" description="Helical" evidence="8">
    <location>
        <begin position="83"/>
        <end position="107"/>
    </location>
</feature>
<feature type="transmembrane region" description="Helical" evidence="8">
    <location>
        <begin position="12"/>
        <end position="34"/>
    </location>
</feature>
<name>A0A1I2IM49_9BACL</name>
<comment type="subcellular location">
    <subcellularLocation>
        <location evidence="1">Membrane</location>
        <topology evidence="1">Multi-pass membrane protein</topology>
    </subcellularLocation>
</comment>
<feature type="transmembrane region" description="Helical" evidence="8">
    <location>
        <begin position="220"/>
        <end position="243"/>
    </location>
</feature>
<evidence type="ECO:0000256" key="5">
    <source>
        <dbReference type="ARBA" id="ARBA00022692"/>
    </source>
</evidence>
<dbReference type="PANTHER" id="PTHR34975:SF2">
    <property type="entry name" value="SPORE GERMINATION PROTEIN A2"/>
    <property type="match status" value="1"/>
</dbReference>
<evidence type="ECO:0000256" key="6">
    <source>
        <dbReference type="ARBA" id="ARBA00022989"/>
    </source>
</evidence>
<evidence type="ECO:0000256" key="8">
    <source>
        <dbReference type="SAM" id="Phobius"/>
    </source>
</evidence>
<gene>
    <name evidence="9" type="ORF">SAMN04487969_13755</name>
</gene>
<dbReference type="EMBL" id="FONN01000037">
    <property type="protein sequence ID" value="SFF42713.1"/>
    <property type="molecule type" value="Genomic_DNA"/>
</dbReference>
<keyword evidence="3" id="KW-0813">Transport</keyword>
<feature type="transmembrane region" description="Helical" evidence="8">
    <location>
        <begin position="184"/>
        <end position="208"/>
    </location>
</feature>
<keyword evidence="4" id="KW-0309">Germination</keyword>
<dbReference type="RefSeq" id="WP_046234363.1">
    <property type="nucleotide sequence ID" value="NZ_FONN01000037.1"/>
</dbReference>
<accession>A0A1I2IM49</accession>
<feature type="transmembrane region" description="Helical" evidence="8">
    <location>
        <begin position="307"/>
        <end position="324"/>
    </location>
</feature>
<keyword evidence="10" id="KW-1185">Reference proteome</keyword>
<dbReference type="NCBIfam" id="TIGR00912">
    <property type="entry name" value="2A0309"/>
    <property type="match status" value="1"/>
</dbReference>
<dbReference type="InterPro" id="IPR004761">
    <property type="entry name" value="Spore_GerAB"/>
</dbReference>
<dbReference type="GO" id="GO:0009847">
    <property type="term" value="P:spore germination"/>
    <property type="evidence" value="ECO:0007669"/>
    <property type="project" value="InterPro"/>
</dbReference>
<feature type="transmembrane region" description="Helical" evidence="8">
    <location>
        <begin position="272"/>
        <end position="295"/>
    </location>
</feature>
<evidence type="ECO:0000256" key="3">
    <source>
        <dbReference type="ARBA" id="ARBA00022448"/>
    </source>
</evidence>
<dbReference type="Pfam" id="PF03845">
    <property type="entry name" value="Spore_permease"/>
    <property type="match status" value="1"/>
</dbReference>
<dbReference type="GO" id="GO:0016020">
    <property type="term" value="C:membrane"/>
    <property type="evidence" value="ECO:0007669"/>
    <property type="project" value="UniProtKB-SubCell"/>
</dbReference>